<evidence type="ECO:0000256" key="2">
    <source>
        <dbReference type="ARBA" id="ARBA00022942"/>
    </source>
</evidence>
<dbReference type="Proteomes" id="UP000094043">
    <property type="component" value="Chromosome 6"/>
</dbReference>
<dbReference type="GO" id="GO:0061133">
    <property type="term" value="F:endopeptidase activator activity"/>
    <property type="evidence" value="ECO:0007669"/>
    <property type="project" value="TreeGrafter"/>
</dbReference>
<keyword evidence="5" id="KW-1185">Reference proteome</keyword>
<dbReference type="GeneID" id="91089352"/>
<name>A0A1E3HVA1_9TREE</name>
<dbReference type="InterPro" id="IPR036252">
    <property type="entry name" value="Proteasome_activ_sf"/>
</dbReference>
<dbReference type="InterPro" id="IPR009077">
    <property type="entry name" value="Proteasome_activ_PA28"/>
</dbReference>
<proteinExistence type="inferred from homology"/>
<feature type="compositionally biased region" description="Polar residues" evidence="3">
    <location>
        <begin position="119"/>
        <end position="129"/>
    </location>
</feature>
<dbReference type="GO" id="GO:0005654">
    <property type="term" value="C:nucleoplasm"/>
    <property type="evidence" value="ECO:0007669"/>
    <property type="project" value="TreeGrafter"/>
</dbReference>
<reference evidence="4" key="1">
    <citation type="submission" date="2016-06" db="EMBL/GenBank/DDBJ databases">
        <authorList>
            <person name="Cuomo C."/>
            <person name="Litvintseva A."/>
            <person name="Heitman J."/>
            <person name="Chen Y."/>
            <person name="Sun S."/>
            <person name="Springer D."/>
            <person name="Dromer F."/>
            <person name="Young S."/>
            <person name="Zeng Q."/>
            <person name="Chapman S."/>
            <person name="Gujja S."/>
            <person name="Saif S."/>
            <person name="Birren B."/>
        </authorList>
    </citation>
    <scope>NUCLEOTIDE SEQUENCE</scope>
    <source>
        <strain evidence="4">CBS 7841</strain>
    </source>
</reference>
<evidence type="ECO:0000256" key="1">
    <source>
        <dbReference type="ARBA" id="ARBA00005883"/>
    </source>
</evidence>
<dbReference type="KEGG" id="cdep:91089352"/>
<protein>
    <submittedName>
        <fullName evidence="4">Uncharacterized protein</fullName>
    </submittedName>
</protein>
<dbReference type="GO" id="GO:2000045">
    <property type="term" value="P:regulation of G1/S transition of mitotic cell cycle"/>
    <property type="evidence" value="ECO:0007669"/>
    <property type="project" value="TreeGrafter"/>
</dbReference>
<reference evidence="4" key="2">
    <citation type="journal article" date="2022" name="Elife">
        <title>Obligate sexual reproduction of a homothallic fungus closely related to the Cryptococcus pathogenic species complex.</title>
        <authorList>
            <person name="Passer A.R."/>
            <person name="Clancey S.A."/>
            <person name="Shea T."/>
            <person name="David-Palma M."/>
            <person name="Averette A.F."/>
            <person name="Boekhout T."/>
            <person name="Porcel B.M."/>
            <person name="Nowrousian M."/>
            <person name="Cuomo C.A."/>
            <person name="Sun S."/>
            <person name="Heitman J."/>
            <person name="Coelho M.A."/>
        </authorList>
    </citation>
    <scope>NUCLEOTIDE SEQUENCE</scope>
    <source>
        <strain evidence="4">CBS 7841</strain>
    </source>
</reference>
<dbReference type="GO" id="GO:0008537">
    <property type="term" value="C:proteasome activator complex"/>
    <property type="evidence" value="ECO:0007669"/>
    <property type="project" value="InterPro"/>
</dbReference>
<dbReference type="GO" id="GO:0005737">
    <property type="term" value="C:cytoplasm"/>
    <property type="evidence" value="ECO:0007669"/>
    <property type="project" value="TreeGrafter"/>
</dbReference>
<comment type="similarity">
    <text evidence="1">Belongs to the PA28 family.</text>
</comment>
<organism evidence="4 5">
    <name type="scientific">Cryptococcus depauperatus CBS 7841</name>
    <dbReference type="NCBI Taxonomy" id="1295531"/>
    <lineage>
        <taxon>Eukaryota</taxon>
        <taxon>Fungi</taxon>
        <taxon>Dikarya</taxon>
        <taxon>Basidiomycota</taxon>
        <taxon>Agaricomycotina</taxon>
        <taxon>Tremellomycetes</taxon>
        <taxon>Tremellales</taxon>
        <taxon>Cryptococcaceae</taxon>
        <taxon>Cryptococcus</taxon>
    </lineage>
</organism>
<feature type="region of interest" description="Disordered" evidence="3">
    <location>
        <begin position="89"/>
        <end position="129"/>
    </location>
</feature>
<evidence type="ECO:0000313" key="4">
    <source>
        <dbReference type="EMBL" id="WVN89913.1"/>
    </source>
</evidence>
<evidence type="ECO:0000313" key="5">
    <source>
        <dbReference type="Proteomes" id="UP000094043"/>
    </source>
</evidence>
<dbReference type="InterPro" id="IPR003186">
    <property type="entry name" value="PA28_C"/>
</dbReference>
<dbReference type="GO" id="GO:0061136">
    <property type="term" value="P:regulation of proteasomal protein catabolic process"/>
    <property type="evidence" value="ECO:0007669"/>
    <property type="project" value="TreeGrafter"/>
</dbReference>
<accession>A0A1E3HVA1</accession>
<dbReference type="AlphaFoldDB" id="A0A1E3HVA1"/>
<dbReference type="PANTHER" id="PTHR10660">
    <property type="entry name" value="PROTEASOME REGULATOR PA28"/>
    <property type="match status" value="1"/>
</dbReference>
<dbReference type="SUPFAM" id="SSF47216">
    <property type="entry name" value="Proteasome activator"/>
    <property type="match status" value="1"/>
</dbReference>
<dbReference type="Gene3D" id="1.20.120.180">
    <property type="entry name" value="Proteasome activator pa28, C-terminal domain"/>
    <property type="match status" value="1"/>
</dbReference>
<dbReference type="InterPro" id="IPR036997">
    <property type="entry name" value="PA28_C_sf"/>
</dbReference>
<dbReference type="PANTHER" id="PTHR10660:SF2">
    <property type="entry name" value="LD45860P"/>
    <property type="match status" value="1"/>
</dbReference>
<keyword evidence="2" id="KW-0647">Proteasome</keyword>
<dbReference type="VEuPathDB" id="FungiDB:L203_05842"/>
<evidence type="ECO:0000256" key="3">
    <source>
        <dbReference type="SAM" id="MobiDB-lite"/>
    </source>
</evidence>
<dbReference type="EMBL" id="CP143789">
    <property type="protein sequence ID" value="WVN89913.1"/>
    <property type="molecule type" value="Genomic_DNA"/>
</dbReference>
<sequence length="285" mass="32850">MASNVNLSKMDNVFKSHPQPHVLKDLLAQRRKMATDIIHNCIPAKILHFQALIAEENNPESIWYHETSSQPSYTDIKMIQPTRELQTSLKNESNEGKNITLPDDLIGNDKGVEEGVDSQGGNQNKGSQSDHWFEVLDTNKTIMECMEIIGREAEEMYFTAQDLTIWLNLEIPLIEDGNSFGAEVQKHLIDQLTETYKYANYIRDQLRLYHLKRSDVAKEWAQCPNLQDRKAAIMISDKNQHITLRGYLRRLLMLQATLLNKFERNWVKVINPKGSSSREDMAGMY</sequence>
<reference evidence="4" key="3">
    <citation type="submission" date="2024-01" db="EMBL/GenBank/DDBJ databases">
        <authorList>
            <person name="Coelho M.A."/>
            <person name="David-Palma M."/>
            <person name="Shea T."/>
            <person name="Sun S."/>
            <person name="Cuomo C.A."/>
            <person name="Heitman J."/>
        </authorList>
    </citation>
    <scope>NUCLEOTIDE SEQUENCE</scope>
    <source>
        <strain evidence="4">CBS 7841</strain>
    </source>
</reference>
<dbReference type="RefSeq" id="XP_066070613.1">
    <property type="nucleotide sequence ID" value="XM_066214516.1"/>
</dbReference>
<dbReference type="OrthoDB" id="6591885at2759"/>
<dbReference type="Pfam" id="PF02252">
    <property type="entry name" value="PA28_C"/>
    <property type="match status" value="1"/>
</dbReference>
<gene>
    <name evidence="4" type="ORF">L203_105143</name>
</gene>